<dbReference type="GO" id="GO:0005524">
    <property type="term" value="F:ATP binding"/>
    <property type="evidence" value="ECO:0007669"/>
    <property type="project" value="UniProtKB-KW"/>
</dbReference>
<keyword evidence="1" id="KW-0547">Nucleotide-binding</keyword>
<proteinExistence type="predicted"/>
<evidence type="ECO:0000256" key="5">
    <source>
        <dbReference type="ARBA" id="ARBA00023203"/>
    </source>
</evidence>
<dbReference type="Gene3D" id="3.40.850.10">
    <property type="entry name" value="Kinesin motor domain"/>
    <property type="match status" value="1"/>
</dbReference>
<dbReference type="OrthoDB" id="370884at2759"/>
<dbReference type="Pfam" id="PF00063">
    <property type="entry name" value="Myosin_head"/>
    <property type="match status" value="1"/>
</dbReference>
<dbReference type="GO" id="GO:0016020">
    <property type="term" value="C:membrane"/>
    <property type="evidence" value="ECO:0007669"/>
    <property type="project" value="TreeGrafter"/>
</dbReference>
<evidence type="ECO:0000256" key="1">
    <source>
        <dbReference type="ARBA" id="ARBA00022741"/>
    </source>
</evidence>
<dbReference type="GO" id="GO:0005737">
    <property type="term" value="C:cytoplasm"/>
    <property type="evidence" value="ECO:0007669"/>
    <property type="project" value="TreeGrafter"/>
</dbReference>
<feature type="domain" description="Myosin motor" evidence="6">
    <location>
        <begin position="28"/>
        <end position="110"/>
    </location>
</feature>
<evidence type="ECO:0000256" key="4">
    <source>
        <dbReference type="ARBA" id="ARBA00023175"/>
    </source>
</evidence>
<dbReference type="InterPro" id="IPR027417">
    <property type="entry name" value="P-loop_NTPase"/>
</dbReference>
<keyword evidence="2" id="KW-0067">ATP-binding</keyword>
<evidence type="ECO:0000259" key="6">
    <source>
        <dbReference type="Pfam" id="PF00063"/>
    </source>
</evidence>
<sequence>MTTQQQSQQQQQPLYISDLTQITRDPSSDELAELLRQRYLNDVIYTNISPSILIALNPYHYNSTVKADYIAEYKDTSSAKANQWKEPHIYQLVNHAYLHMRRTSINQSILFR</sequence>
<protein>
    <recommendedName>
        <fullName evidence="6">Myosin motor domain-containing protein</fullName>
    </recommendedName>
</protein>
<dbReference type="GO" id="GO:0016459">
    <property type="term" value="C:myosin complex"/>
    <property type="evidence" value="ECO:0007669"/>
    <property type="project" value="UniProtKB-KW"/>
</dbReference>
<dbReference type="GO" id="GO:0051015">
    <property type="term" value="F:actin filament binding"/>
    <property type="evidence" value="ECO:0007669"/>
    <property type="project" value="TreeGrafter"/>
</dbReference>
<dbReference type="GO" id="GO:0000146">
    <property type="term" value="F:microfilament motor activity"/>
    <property type="evidence" value="ECO:0007669"/>
    <property type="project" value="TreeGrafter"/>
</dbReference>
<dbReference type="PANTHER" id="PTHR13140">
    <property type="entry name" value="MYOSIN"/>
    <property type="match status" value="1"/>
</dbReference>
<organism evidence="7">
    <name type="scientific">Mucor ambiguus</name>
    <dbReference type="NCBI Taxonomy" id="91626"/>
    <lineage>
        <taxon>Eukaryota</taxon>
        <taxon>Fungi</taxon>
        <taxon>Fungi incertae sedis</taxon>
        <taxon>Mucoromycota</taxon>
        <taxon>Mucoromycotina</taxon>
        <taxon>Mucoromycetes</taxon>
        <taxon>Mucorales</taxon>
        <taxon>Mucorineae</taxon>
        <taxon>Mucoraceae</taxon>
        <taxon>Mucor</taxon>
    </lineage>
</organism>
<dbReference type="STRING" id="91626.A0A0C9LUH1"/>
<dbReference type="SUPFAM" id="SSF52540">
    <property type="entry name" value="P-loop containing nucleoside triphosphate hydrolases"/>
    <property type="match status" value="1"/>
</dbReference>
<evidence type="ECO:0000256" key="2">
    <source>
        <dbReference type="ARBA" id="ARBA00022840"/>
    </source>
</evidence>
<evidence type="ECO:0000313" key="8">
    <source>
        <dbReference type="Proteomes" id="UP000053815"/>
    </source>
</evidence>
<dbReference type="Proteomes" id="UP000053815">
    <property type="component" value="Unassembled WGS sequence"/>
</dbReference>
<evidence type="ECO:0000313" key="7">
    <source>
        <dbReference type="EMBL" id="GAN05015.1"/>
    </source>
</evidence>
<keyword evidence="3" id="KW-0518">Myosin</keyword>
<accession>A0A0C9LUH1</accession>
<keyword evidence="5" id="KW-0009">Actin-binding</keyword>
<dbReference type="EMBL" id="DF836368">
    <property type="protein sequence ID" value="GAN05015.1"/>
    <property type="molecule type" value="Genomic_DNA"/>
</dbReference>
<keyword evidence="4" id="KW-0505">Motor protein</keyword>
<keyword evidence="8" id="KW-1185">Reference proteome</keyword>
<name>A0A0C9LUH1_9FUNG</name>
<dbReference type="GO" id="GO:0007015">
    <property type="term" value="P:actin filament organization"/>
    <property type="evidence" value="ECO:0007669"/>
    <property type="project" value="TreeGrafter"/>
</dbReference>
<gene>
    <name evidence="7" type="ORF">MAM1_0079c04483</name>
</gene>
<dbReference type="InterPro" id="IPR036961">
    <property type="entry name" value="Kinesin_motor_dom_sf"/>
</dbReference>
<reference evidence="7" key="1">
    <citation type="submission" date="2014-09" db="EMBL/GenBank/DDBJ databases">
        <title>Draft genome sequence of an oleaginous Mucoromycotina fungus Mucor ambiguus NBRC6742.</title>
        <authorList>
            <person name="Takeda I."/>
            <person name="Yamane N."/>
            <person name="Morita T."/>
            <person name="Tamano K."/>
            <person name="Machida M."/>
            <person name="Baker S."/>
            <person name="Koike H."/>
        </authorList>
    </citation>
    <scope>NUCLEOTIDE SEQUENCE</scope>
    <source>
        <strain evidence="7">NBRC 6742</strain>
    </source>
</reference>
<dbReference type="InterPro" id="IPR001609">
    <property type="entry name" value="Myosin_head_motor_dom-like"/>
</dbReference>
<dbReference type="AlphaFoldDB" id="A0A0C9LUH1"/>
<evidence type="ECO:0000256" key="3">
    <source>
        <dbReference type="ARBA" id="ARBA00023123"/>
    </source>
</evidence>